<keyword evidence="2" id="KW-1185">Reference proteome</keyword>
<dbReference type="Proteomes" id="UP000036458">
    <property type="component" value="Chromosome"/>
</dbReference>
<dbReference type="EMBL" id="CP010777">
    <property type="protein sequence ID" value="AKQ47115.1"/>
    <property type="molecule type" value="Genomic_DNA"/>
</dbReference>
<name>A0A0H4VMK8_9BACT</name>
<accession>A0A0H4VMK8</accession>
<evidence type="ECO:0000313" key="2">
    <source>
        <dbReference type="Proteomes" id="UP000036458"/>
    </source>
</evidence>
<protein>
    <submittedName>
        <fullName evidence="1">Uncharacterized protein</fullName>
    </submittedName>
</protein>
<sequence>MTQMLLFVYFLFSAFVAEQKPDYEQLAVEHFFLNALPENYPDLKSVEFNPRTDTSLYIGIVMTCKHWEEETKKKIYDQLPEKSRSLRISESGIKIKKVRNWSNRLNIAVSPSRQVGNKHYVSISAYKKLRFVDHYIFEFNQEGRIIDICKTSEVI</sequence>
<gene>
    <name evidence="1" type="ORF">TH63_18070</name>
</gene>
<dbReference type="AlphaFoldDB" id="A0A0H4VMK8"/>
<evidence type="ECO:0000313" key="1">
    <source>
        <dbReference type="EMBL" id="AKQ47115.1"/>
    </source>
</evidence>
<proteinExistence type="predicted"/>
<organism evidence="1 2">
    <name type="scientific">Rufibacter radiotolerans</name>
    <dbReference type="NCBI Taxonomy" id="1379910"/>
    <lineage>
        <taxon>Bacteria</taxon>
        <taxon>Pseudomonadati</taxon>
        <taxon>Bacteroidota</taxon>
        <taxon>Cytophagia</taxon>
        <taxon>Cytophagales</taxon>
        <taxon>Hymenobacteraceae</taxon>
        <taxon>Rufibacter</taxon>
    </lineage>
</organism>
<dbReference type="PATRIC" id="fig|1379910.4.peg.3937"/>
<reference evidence="1 2" key="1">
    <citation type="submission" date="2015-01" db="EMBL/GenBank/DDBJ databases">
        <title>Rufibacter sp./DG31D/ whole genome sequencing.</title>
        <authorList>
            <person name="Kim M.K."/>
            <person name="Srinivasan S."/>
            <person name="Lee J.-J."/>
        </authorList>
    </citation>
    <scope>NUCLEOTIDE SEQUENCE [LARGE SCALE GENOMIC DNA]</scope>
    <source>
        <strain evidence="1 2">DG31D</strain>
    </source>
</reference>
<dbReference type="KEGG" id="ruf:TH63_18070"/>